<name>A0A110B339_9SPHI</name>
<reference evidence="1 2" key="1">
    <citation type="submission" date="2015-12" db="EMBL/GenBank/DDBJ databases">
        <title>Genome sequence of Mucilaginibacter gotjawali.</title>
        <authorList>
            <person name="Lee J.S."/>
            <person name="Lee K.C."/>
            <person name="Kim K.K."/>
            <person name="Lee B.W."/>
        </authorList>
    </citation>
    <scope>NUCLEOTIDE SEQUENCE [LARGE SCALE GENOMIC DNA]</scope>
    <source>
        <strain evidence="1 2">SA3-7</strain>
    </source>
</reference>
<dbReference type="EMBL" id="AP017313">
    <property type="protein sequence ID" value="BAU54701.1"/>
    <property type="molecule type" value="Genomic_DNA"/>
</dbReference>
<evidence type="ECO:0000313" key="1">
    <source>
        <dbReference type="EMBL" id="BAU54701.1"/>
    </source>
</evidence>
<dbReference type="InterPro" id="IPR025508">
    <property type="entry name" value="DUF4395"/>
</dbReference>
<dbReference type="KEGG" id="mgot:MgSA37_02879"/>
<keyword evidence="2" id="KW-1185">Reference proteome</keyword>
<dbReference type="RefSeq" id="WP_096352745.1">
    <property type="nucleotide sequence ID" value="NZ_AP017313.1"/>
</dbReference>
<protein>
    <submittedName>
        <fullName evidence="1">Uncharacterized protein</fullName>
    </submittedName>
</protein>
<dbReference type="Pfam" id="PF14340">
    <property type="entry name" value="DUF4395"/>
    <property type="match status" value="1"/>
</dbReference>
<dbReference type="Proteomes" id="UP000218263">
    <property type="component" value="Chromosome"/>
</dbReference>
<proteinExistence type="predicted"/>
<dbReference type="AlphaFoldDB" id="A0A110B339"/>
<organism evidence="1 2">
    <name type="scientific">Mucilaginibacter gotjawali</name>
    <dbReference type="NCBI Taxonomy" id="1550579"/>
    <lineage>
        <taxon>Bacteria</taxon>
        <taxon>Pseudomonadati</taxon>
        <taxon>Bacteroidota</taxon>
        <taxon>Sphingobacteriia</taxon>
        <taxon>Sphingobacteriales</taxon>
        <taxon>Sphingobacteriaceae</taxon>
        <taxon>Mucilaginibacter</taxon>
    </lineage>
</organism>
<dbReference type="InterPro" id="IPR016942">
    <property type="entry name" value="UCP030042"/>
</dbReference>
<gene>
    <name evidence="1" type="ORF">MgSA37_02879</name>
</gene>
<evidence type="ECO:0000313" key="2">
    <source>
        <dbReference type="Proteomes" id="UP000218263"/>
    </source>
</evidence>
<dbReference type="OrthoDB" id="1261922at2"/>
<accession>A0A110B339</accession>
<sequence>MIESEIQYKKQNTLDCPVDFVKVDENRIRVVAFFVVLFVLFYVINGNPVSIGLLLADFLLRAFNLNAYSPLAIISGAVVKQLSLKPKPVDRAPKRFASFMGVAFLFLVLISFLSNFIVLSKVIAGIMIIFASLESFAGFCAGCHVYTLINRFKFSDQGIK</sequence>
<dbReference type="PIRSF" id="PIRSF030042">
    <property type="entry name" value="UCP030042"/>
    <property type="match status" value="1"/>
</dbReference>